<proteinExistence type="predicted"/>
<dbReference type="InterPro" id="IPR056037">
    <property type="entry name" value="DUF7620"/>
</dbReference>
<dbReference type="RefSeq" id="YP_009837990.1">
    <property type="nucleotide sequence ID" value="NC_048705.1"/>
</dbReference>
<dbReference type="EMBL" id="MH077585">
    <property type="protein sequence ID" value="AWH14435.1"/>
    <property type="molecule type" value="Genomic_DNA"/>
</dbReference>
<organism evidence="1 2">
    <name type="scientific">Mycobacterium phage TChen</name>
    <dbReference type="NCBI Taxonomy" id="2163598"/>
    <lineage>
        <taxon>Viruses</taxon>
        <taxon>Duplodnaviria</taxon>
        <taxon>Heunggongvirae</taxon>
        <taxon>Uroviricota</taxon>
        <taxon>Caudoviricetes</taxon>
        <taxon>Gracegardnervirinae</taxon>
        <taxon>Thetabobvirus</taxon>
        <taxon>Thetabobvirus tchen</taxon>
        <taxon>Mycobacterium virus TChen</taxon>
    </lineage>
</organism>
<reference evidence="2" key="1">
    <citation type="submission" date="2018-03" db="EMBL/GenBank/DDBJ databases">
        <authorList>
            <person name="Keele B.F."/>
        </authorList>
    </citation>
    <scope>NUCLEOTIDE SEQUENCE [LARGE SCALE GENOMIC DNA]</scope>
</reference>
<dbReference type="Proteomes" id="UP000246238">
    <property type="component" value="Segment"/>
</dbReference>
<keyword evidence="2" id="KW-1185">Reference proteome</keyword>
<dbReference type="GeneID" id="55608194"/>
<dbReference type="KEGG" id="vg:55608194"/>
<gene>
    <name evidence="1" type="primary">34</name>
    <name evidence="1" type="ORF">SEA_TCHEN_34</name>
</gene>
<dbReference type="Pfam" id="PF24596">
    <property type="entry name" value="DUF7620"/>
    <property type="match status" value="1"/>
</dbReference>
<protein>
    <submittedName>
        <fullName evidence="1">Uncharacterized protein</fullName>
    </submittedName>
</protein>
<sequence length="77" mass="9036">MRHLHWVTWLVNPHRREVARANRSAELAEAERVASEVRFDQVRSQAEKSTVVNANLRRELARNGWTEMLQSAWEARA</sequence>
<evidence type="ECO:0000313" key="1">
    <source>
        <dbReference type="EMBL" id="AWH14435.1"/>
    </source>
</evidence>
<accession>A0A2S1PD06</accession>
<evidence type="ECO:0000313" key="2">
    <source>
        <dbReference type="Proteomes" id="UP000246238"/>
    </source>
</evidence>
<name>A0A2S1PD06_9CAUD</name>